<evidence type="ECO:0000313" key="8">
    <source>
        <dbReference type="Proteomes" id="UP000596742"/>
    </source>
</evidence>
<dbReference type="InterPro" id="IPR050822">
    <property type="entry name" value="Cerebellin_Synaptic_Org"/>
</dbReference>
<dbReference type="SMART" id="SM00110">
    <property type="entry name" value="C1Q"/>
    <property type="match status" value="1"/>
</dbReference>
<feature type="coiled-coil region" evidence="4">
    <location>
        <begin position="37"/>
        <end position="64"/>
    </location>
</feature>
<evidence type="ECO:0000256" key="3">
    <source>
        <dbReference type="ARBA" id="ARBA00022729"/>
    </source>
</evidence>
<protein>
    <recommendedName>
        <fullName evidence="6">C1q domain-containing protein</fullName>
    </recommendedName>
</protein>
<comment type="subcellular location">
    <subcellularLocation>
        <location evidence="1">Secreted</location>
    </subcellularLocation>
</comment>
<dbReference type="AlphaFoldDB" id="A0A8B6C0L6"/>
<reference evidence="7" key="1">
    <citation type="submission" date="2018-11" db="EMBL/GenBank/DDBJ databases">
        <authorList>
            <person name="Alioto T."/>
            <person name="Alioto T."/>
        </authorList>
    </citation>
    <scope>NUCLEOTIDE SEQUENCE</scope>
</reference>
<keyword evidence="3 5" id="KW-0732">Signal</keyword>
<dbReference type="EMBL" id="UYJE01001013">
    <property type="protein sequence ID" value="VDH98371.1"/>
    <property type="molecule type" value="Genomic_DNA"/>
</dbReference>
<gene>
    <name evidence="7" type="ORF">MGAL_10B049711</name>
</gene>
<proteinExistence type="predicted"/>
<evidence type="ECO:0000256" key="1">
    <source>
        <dbReference type="ARBA" id="ARBA00004613"/>
    </source>
</evidence>
<dbReference type="SUPFAM" id="SSF49842">
    <property type="entry name" value="TNF-like"/>
    <property type="match status" value="1"/>
</dbReference>
<dbReference type="Proteomes" id="UP000596742">
    <property type="component" value="Unassembled WGS sequence"/>
</dbReference>
<dbReference type="InterPro" id="IPR001073">
    <property type="entry name" value="C1q_dom"/>
</dbReference>
<dbReference type="GO" id="GO:0005576">
    <property type="term" value="C:extracellular region"/>
    <property type="evidence" value="ECO:0007669"/>
    <property type="project" value="UniProtKB-SubCell"/>
</dbReference>
<evidence type="ECO:0000256" key="4">
    <source>
        <dbReference type="SAM" id="Coils"/>
    </source>
</evidence>
<feature type="chain" id="PRO_5032592834" description="C1q domain-containing protein" evidence="5">
    <location>
        <begin position="20"/>
        <end position="266"/>
    </location>
</feature>
<comment type="caution">
    <text evidence="7">The sequence shown here is derived from an EMBL/GenBank/DDBJ whole genome shotgun (WGS) entry which is preliminary data.</text>
</comment>
<dbReference type="PANTHER" id="PTHR22923">
    <property type="entry name" value="CEREBELLIN-RELATED"/>
    <property type="match status" value="1"/>
</dbReference>
<accession>A0A8B6C0L6</accession>
<dbReference type="Gene3D" id="2.60.120.40">
    <property type="match status" value="1"/>
</dbReference>
<keyword evidence="2" id="KW-0964">Secreted</keyword>
<dbReference type="PROSITE" id="PS50871">
    <property type="entry name" value="C1Q"/>
    <property type="match status" value="1"/>
</dbReference>
<feature type="signal peptide" evidence="5">
    <location>
        <begin position="1"/>
        <end position="19"/>
    </location>
</feature>
<dbReference type="GO" id="GO:0099558">
    <property type="term" value="P:maintenance of synapse structure"/>
    <property type="evidence" value="ECO:0007669"/>
    <property type="project" value="TreeGrafter"/>
</dbReference>
<dbReference type="PANTHER" id="PTHR22923:SF103">
    <property type="entry name" value="CEREBELLIN 20-RELATED"/>
    <property type="match status" value="1"/>
</dbReference>
<keyword evidence="4" id="KW-0175">Coiled coil</keyword>
<name>A0A8B6C0L6_MYTGA</name>
<dbReference type="OrthoDB" id="6098602at2759"/>
<sequence>MRFDILFISFVFIVWSVKAKETDSDLYIRLLKLEKLFQRQEIKMKDLTVTVDQQQREITRLNQIIDSRIRNDESIHMNVVNVREKSQYGADTFPNRSDTIKPITNNPERQIIRSNRLLVGENIPVQPSTIAFYAFLSKNEENIGTHHGLVFDDVITNYGSGYNKHIGAFVAPQSGVYVLTLTIFPGRGTLTAVHILRNSDVVGDIFADMRGTNVETLSGSTGIVVVTMNKGDSASVRTSSTHPSTGMIFSDPNMKTSFAGWKIGDL</sequence>
<dbReference type="InterPro" id="IPR008983">
    <property type="entry name" value="Tumour_necrosis_fac-like_dom"/>
</dbReference>
<feature type="domain" description="C1q" evidence="6">
    <location>
        <begin position="125"/>
        <end position="266"/>
    </location>
</feature>
<organism evidence="7 8">
    <name type="scientific">Mytilus galloprovincialis</name>
    <name type="common">Mediterranean mussel</name>
    <dbReference type="NCBI Taxonomy" id="29158"/>
    <lineage>
        <taxon>Eukaryota</taxon>
        <taxon>Metazoa</taxon>
        <taxon>Spiralia</taxon>
        <taxon>Lophotrochozoa</taxon>
        <taxon>Mollusca</taxon>
        <taxon>Bivalvia</taxon>
        <taxon>Autobranchia</taxon>
        <taxon>Pteriomorphia</taxon>
        <taxon>Mytilida</taxon>
        <taxon>Mytiloidea</taxon>
        <taxon>Mytilidae</taxon>
        <taxon>Mytilinae</taxon>
        <taxon>Mytilus</taxon>
    </lineage>
</organism>
<evidence type="ECO:0000313" key="7">
    <source>
        <dbReference type="EMBL" id="VDH98371.1"/>
    </source>
</evidence>
<dbReference type="Pfam" id="PF00386">
    <property type="entry name" value="C1q"/>
    <property type="match status" value="1"/>
</dbReference>
<evidence type="ECO:0000259" key="6">
    <source>
        <dbReference type="PROSITE" id="PS50871"/>
    </source>
</evidence>
<evidence type="ECO:0000256" key="5">
    <source>
        <dbReference type="SAM" id="SignalP"/>
    </source>
</evidence>
<dbReference type="GO" id="GO:0045202">
    <property type="term" value="C:synapse"/>
    <property type="evidence" value="ECO:0007669"/>
    <property type="project" value="TreeGrafter"/>
</dbReference>
<keyword evidence="8" id="KW-1185">Reference proteome</keyword>
<evidence type="ECO:0000256" key="2">
    <source>
        <dbReference type="ARBA" id="ARBA00022525"/>
    </source>
</evidence>